<reference evidence="3 4" key="1">
    <citation type="submission" date="2021-01" db="EMBL/GenBank/DDBJ databases">
        <title>Whole genome shotgun sequence of Microbispora corallina NBRC 16416.</title>
        <authorList>
            <person name="Komaki H."/>
            <person name="Tamura T."/>
        </authorList>
    </citation>
    <scope>NUCLEOTIDE SEQUENCE [LARGE SCALE GENOMIC DNA]</scope>
    <source>
        <strain evidence="3 4">NBRC 16416</strain>
    </source>
</reference>
<dbReference type="NCBIfam" id="TIGR03083">
    <property type="entry name" value="maleylpyruvate isomerase family mycothiol-dependent enzyme"/>
    <property type="match status" value="1"/>
</dbReference>
<dbReference type="RefSeq" id="WP_204059475.1">
    <property type="nucleotide sequence ID" value="NZ_BAAAGP010000034.1"/>
</dbReference>
<dbReference type="GO" id="GO:0016853">
    <property type="term" value="F:isomerase activity"/>
    <property type="evidence" value="ECO:0007669"/>
    <property type="project" value="UniProtKB-KW"/>
</dbReference>
<organism evidence="3 4">
    <name type="scientific">Microbispora corallina</name>
    <dbReference type="NCBI Taxonomy" id="83302"/>
    <lineage>
        <taxon>Bacteria</taxon>
        <taxon>Bacillati</taxon>
        <taxon>Actinomycetota</taxon>
        <taxon>Actinomycetes</taxon>
        <taxon>Streptosporangiales</taxon>
        <taxon>Streptosporangiaceae</taxon>
        <taxon>Microbispora</taxon>
    </lineage>
</organism>
<dbReference type="InterPro" id="IPR034660">
    <property type="entry name" value="DinB/YfiT-like"/>
</dbReference>
<feature type="region of interest" description="Disordered" evidence="1">
    <location>
        <begin position="229"/>
        <end position="263"/>
    </location>
</feature>
<accession>A0ABQ4G585</accession>
<keyword evidence="4" id="KW-1185">Reference proteome</keyword>
<dbReference type="Proteomes" id="UP000603904">
    <property type="component" value="Unassembled WGS sequence"/>
</dbReference>
<dbReference type="Pfam" id="PF11716">
    <property type="entry name" value="MDMPI_N"/>
    <property type="match status" value="1"/>
</dbReference>
<dbReference type="InterPro" id="IPR024344">
    <property type="entry name" value="MDMPI_metal-binding"/>
</dbReference>
<dbReference type="Gene3D" id="1.20.120.450">
    <property type="entry name" value="dinb family like domain"/>
    <property type="match status" value="1"/>
</dbReference>
<proteinExistence type="predicted"/>
<evidence type="ECO:0000256" key="1">
    <source>
        <dbReference type="SAM" id="MobiDB-lite"/>
    </source>
</evidence>
<sequence>MSVMEDYRAELAASTERLLETAAGLDDEDVRAPSLLPGWTIGHVLAHVARNGDSYVNLLTWARTGVRTPQYPTLDAREAAIAAGAVRPVRELVDDLRMSAERLERAIESTPPSAWRATVSAMRPPPHPAWYVPMRRLREVEVHHSDLGTGYGWRDWPDAYVRWDLYDSMLSWPYGRGPVSEIVAREPAPPGSPVGSSRVRVWRGLGDGPSVEGAPRELLAWLTGRSAGQGLSIRPPEPPPWLALPAPPGLPAEPPPSWPPADD</sequence>
<evidence type="ECO:0000313" key="3">
    <source>
        <dbReference type="EMBL" id="GIH42240.1"/>
    </source>
</evidence>
<feature type="compositionally biased region" description="Pro residues" evidence="1">
    <location>
        <begin position="235"/>
        <end position="263"/>
    </location>
</feature>
<protein>
    <submittedName>
        <fullName evidence="3">Maleylpyruvate isomerase</fullName>
    </submittedName>
</protein>
<dbReference type="InterPro" id="IPR017517">
    <property type="entry name" value="Maleyloyr_isom"/>
</dbReference>
<keyword evidence="3" id="KW-0413">Isomerase</keyword>
<gene>
    <name evidence="3" type="ORF">Mco01_52400</name>
</gene>
<evidence type="ECO:0000259" key="2">
    <source>
        <dbReference type="Pfam" id="PF11716"/>
    </source>
</evidence>
<feature type="domain" description="Mycothiol-dependent maleylpyruvate isomerase metal-binding" evidence="2">
    <location>
        <begin position="11"/>
        <end position="147"/>
    </location>
</feature>
<comment type="caution">
    <text evidence="3">The sequence shown here is derived from an EMBL/GenBank/DDBJ whole genome shotgun (WGS) entry which is preliminary data.</text>
</comment>
<dbReference type="SUPFAM" id="SSF109854">
    <property type="entry name" value="DinB/YfiT-like putative metalloenzymes"/>
    <property type="match status" value="1"/>
</dbReference>
<dbReference type="EMBL" id="BOOC01000029">
    <property type="protein sequence ID" value="GIH42240.1"/>
    <property type="molecule type" value="Genomic_DNA"/>
</dbReference>
<evidence type="ECO:0000313" key="4">
    <source>
        <dbReference type="Proteomes" id="UP000603904"/>
    </source>
</evidence>
<name>A0ABQ4G585_9ACTN</name>